<evidence type="ECO:0008006" key="3">
    <source>
        <dbReference type="Google" id="ProtNLM"/>
    </source>
</evidence>
<accession>A0ABR4JR63</accession>
<protein>
    <recommendedName>
        <fullName evidence="3">Carboxymuconolactone decarboxylase-like domain-containing protein</fullName>
    </recommendedName>
</protein>
<dbReference type="RefSeq" id="XP_070895139.1">
    <property type="nucleotide sequence ID" value="XM_071048520.1"/>
</dbReference>
<dbReference type="Proteomes" id="UP001610444">
    <property type="component" value="Unassembled WGS sequence"/>
</dbReference>
<comment type="caution">
    <text evidence="1">The sequence shown here is derived from an EMBL/GenBank/DDBJ whole genome shotgun (WGS) entry which is preliminary data.</text>
</comment>
<proteinExistence type="predicted"/>
<evidence type="ECO:0000313" key="2">
    <source>
        <dbReference type="Proteomes" id="UP001610444"/>
    </source>
</evidence>
<dbReference type="Gene3D" id="1.20.1290.10">
    <property type="entry name" value="AhpD-like"/>
    <property type="match status" value="1"/>
</dbReference>
<name>A0ABR4JR63_9EURO</name>
<keyword evidence="2" id="KW-1185">Reference proteome</keyword>
<dbReference type="PANTHER" id="PTHR28180">
    <property type="entry name" value="CONSERVED MITOCHONDRIAL PROTEIN-RELATED"/>
    <property type="match status" value="1"/>
</dbReference>
<dbReference type="GeneID" id="98163684"/>
<dbReference type="InterPro" id="IPR052999">
    <property type="entry name" value="PTS1_Protein"/>
</dbReference>
<reference evidence="1 2" key="1">
    <citation type="submission" date="2024-07" db="EMBL/GenBank/DDBJ databases">
        <title>Section-level genome sequencing and comparative genomics of Aspergillus sections Usti and Cavernicolus.</title>
        <authorList>
            <consortium name="Lawrence Berkeley National Laboratory"/>
            <person name="Nybo J.L."/>
            <person name="Vesth T.C."/>
            <person name="Theobald S."/>
            <person name="Frisvad J.C."/>
            <person name="Larsen T.O."/>
            <person name="Kjaerboelling I."/>
            <person name="Rothschild-Mancinelli K."/>
            <person name="Lyhne E.K."/>
            <person name="Kogle M.E."/>
            <person name="Barry K."/>
            <person name="Clum A."/>
            <person name="Na H."/>
            <person name="Ledsgaard L."/>
            <person name="Lin J."/>
            <person name="Lipzen A."/>
            <person name="Kuo A."/>
            <person name="Riley R."/>
            <person name="Mondo S."/>
            <person name="LaButti K."/>
            <person name="Haridas S."/>
            <person name="Pangalinan J."/>
            <person name="Salamov A.A."/>
            <person name="Simmons B.A."/>
            <person name="Magnuson J.K."/>
            <person name="Chen J."/>
            <person name="Drula E."/>
            <person name="Henrissat B."/>
            <person name="Wiebenga A."/>
            <person name="Lubbers R.J."/>
            <person name="Gomes A.C."/>
            <person name="Macurrencykelacurrency M.R."/>
            <person name="Stajich J."/>
            <person name="Grigoriev I.V."/>
            <person name="Mortensen U.H."/>
            <person name="De vries R.P."/>
            <person name="Baker S.E."/>
            <person name="Andersen M.R."/>
        </authorList>
    </citation>
    <scope>NUCLEOTIDE SEQUENCE [LARGE SCALE GENOMIC DNA]</scope>
    <source>
        <strain evidence="1 2">CBS 756.74</strain>
    </source>
</reference>
<organism evidence="1 2">
    <name type="scientific">Aspergillus pseudodeflectus</name>
    <dbReference type="NCBI Taxonomy" id="176178"/>
    <lineage>
        <taxon>Eukaryota</taxon>
        <taxon>Fungi</taxon>
        <taxon>Dikarya</taxon>
        <taxon>Ascomycota</taxon>
        <taxon>Pezizomycotina</taxon>
        <taxon>Eurotiomycetes</taxon>
        <taxon>Eurotiomycetidae</taxon>
        <taxon>Eurotiales</taxon>
        <taxon>Aspergillaceae</taxon>
        <taxon>Aspergillus</taxon>
        <taxon>Aspergillus subgen. Nidulantes</taxon>
    </lineage>
</organism>
<dbReference type="EMBL" id="JBFXLR010000051">
    <property type="protein sequence ID" value="KAL2842514.1"/>
    <property type="molecule type" value="Genomic_DNA"/>
</dbReference>
<dbReference type="SUPFAM" id="SSF69118">
    <property type="entry name" value="AhpD-like"/>
    <property type="match status" value="1"/>
</dbReference>
<evidence type="ECO:0000313" key="1">
    <source>
        <dbReference type="EMBL" id="KAL2842514.1"/>
    </source>
</evidence>
<sequence length="239" mass="26633">MKSLDFLSEYREGEREVNIKQATWYIVAASSLAAAGAGSDVPDLYRLAVAGLSVEDEKIVQRRIKEAILKTSILHGFPKALQALLPLFSIIKDDAIDHYAPRTEALLTGSERQTSEERGRHYFDTTWTPAAAESTRLHLQKYQQDLYLLTVKMGYDHWVSEDAILSNVETQMCNVGALVCSRSPVQATWHTRGILRHGGTVDQARMAQGIALNIANNYGCKTDDITVVDDIDFNDTTFP</sequence>
<dbReference type="InterPro" id="IPR029032">
    <property type="entry name" value="AhpD-like"/>
</dbReference>
<gene>
    <name evidence="1" type="ORF">BJX68DRAFT_278384</name>
</gene>